<gene>
    <name evidence="4" type="ORF">TRFO_09598</name>
</gene>
<dbReference type="OrthoDB" id="244190at2759"/>
<dbReference type="AlphaFoldDB" id="A0A1J4JD21"/>
<evidence type="ECO:0000259" key="3">
    <source>
        <dbReference type="Pfam" id="PF05739"/>
    </source>
</evidence>
<keyword evidence="2" id="KW-1133">Transmembrane helix</keyword>
<dbReference type="Gene3D" id="1.20.5.110">
    <property type="match status" value="1"/>
</dbReference>
<evidence type="ECO:0000256" key="2">
    <source>
        <dbReference type="SAM" id="Phobius"/>
    </source>
</evidence>
<feature type="domain" description="T-SNARE coiled-coil homology" evidence="3">
    <location>
        <begin position="233"/>
        <end position="279"/>
    </location>
</feature>
<evidence type="ECO:0000313" key="5">
    <source>
        <dbReference type="Proteomes" id="UP000179807"/>
    </source>
</evidence>
<proteinExistence type="predicted"/>
<keyword evidence="5" id="KW-1185">Reference proteome</keyword>
<dbReference type="RefSeq" id="XP_068350203.1">
    <property type="nucleotide sequence ID" value="XM_068494950.1"/>
</dbReference>
<keyword evidence="1" id="KW-0175">Coiled coil</keyword>
<reference evidence="4" key="1">
    <citation type="submission" date="2016-10" db="EMBL/GenBank/DDBJ databases">
        <authorList>
            <person name="Benchimol M."/>
            <person name="Almeida L.G."/>
            <person name="Vasconcelos A.T."/>
            <person name="Perreira-Neves A."/>
            <person name="Rosa I.A."/>
            <person name="Tasca T."/>
            <person name="Bogo M.R."/>
            <person name="de Souza W."/>
        </authorList>
    </citation>
    <scope>NUCLEOTIDE SEQUENCE [LARGE SCALE GENOMIC DNA]</scope>
    <source>
        <strain evidence="4">K</strain>
    </source>
</reference>
<organism evidence="4 5">
    <name type="scientific">Tritrichomonas foetus</name>
    <dbReference type="NCBI Taxonomy" id="1144522"/>
    <lineage>
        <taxon>Eukaryota</taxon>
        <taxon>Metamonada</taxon>
        <taxon>Parabasalia</taxon>
        <taxon>Tritrichomonadida</taxon>
        <taxon>Tritrichomonadidae</taxon>
        <taxon>Tritrichomonas</taxon>
    </lineage>
</organism>
<feature type="coiled-coil region" evidence="1">
    <location>
        <begin position="231"/>
        <end position="258"/>
    </location>
</feature>
<keyword evidence="2" id="KW-0812">Transmembrane</keyword>
<protein>
    <recommendedName>
        <fullName evidence="3">t-SNARE coiled-coil homology domain-containing protein</fullName>
    </recommendedName>
</protein>
<name>A0A1J4JD21_9EUKA</name>
<keyword evidence="2" id="KW-0472">Membrane</keyword>
<dbReference type="CDD" id="cd15841">
    <property type="entry name" value="SNARE_Qc"/>
    <property type="match status" value="1"/>
</dbReference>
<dbReference type="Pfam" id="PF05739">
    <property type="entry name" value="SNARE"/>
    <property type="match status" value="1"/>
</dbReference>
<dbReference type="SUPFAM" id="SSF58038">
    <property type="entry name" value="SNARE fusion complex"/>
    <property type="match status" value="1"/>
</dbReference>
<dbReference type="VEuPathDB" id="TrichDB:TRFO_09598"/>
<evidence type="ECO:0000313" key="4">
    <source>
        <dbReference type="EMBL" id="OHS97066.1"/>
    </source>
</evidence>
<feature type="transmembrane region" description="Helical" evidence="2">
    <location>
        <begin position="265"/>
        <end position="287"/>
    </location>
</feature>
<dbReference type="Proteomes" id="UP000179807">
    <property type="component" value="Unassembled WGS sequence"/>
</dbReference>
<dbReference type="InterPro" id="IPR000727">
    <property type="entry name" value="T_SNARE_dom"/>
</dbReference>
<dbReference type="GeneID" id="94829654"/>
<comment type="caution">
    <text evidence="4">The sequence shown here is derived from an EMBL/GenBank/DDBJ whole genome shotgun (WGS) entry which is preliminary data.</text>
</comment>
<dbReference type="EMBL" id="MLAK01001137">
    <property type="protein sequence ID" value="OHS97066.1"/>
    <property type="molecule type" value="Genomic_DNA"/>
</dbReference>
<sequence>MDRLLRRVEAIAVATGSKEAQQSTVAEGEKVDKFTLLKREVNVKIREVRNSIKERDEYANSPGGKEDKTEIIRQSTLIRNQIKELQDDAKSMRNMVMEEEGKLVAKNKSSENLQNRYKMCDLIDAHIAECERWFKGLSFASVKDDPSKRALLKGSNFNDEMTNPTLVDFKPTDPTQTELEDVDGIEEWQLQIQENEQIIDSQIDQVLEGTYAISHLASQISQEYKILSEMDKDVDKQMDKTQSNLDNANEQLKKTSKIVAAKRNCCLDITLILLLIACIGFILWKYVF</sequence>
<accession>A0A1J4JD21</accession>
<evidence type="ECO:0000256" key="1">
    <source>
        <dbReference type="SAM" id="Coils"/>
    </source>
</evidence>